<gene>
    <name evidence="1" type="ORF">ATNIH1004_011711</name>
</gene>
<dbReference type="VEuPathDB" id="FungiDB:EYZ11_010859"/>
<proteinExistence type="predicted"/>
<name>A0A5M9M3L1_9EURO</name>
<organism evidence="1 2">
    <name type="scientific">Aspergillus tanneri</name>
    <dbReference type="NCBI Taxonomy" id="1220188"/>
    <lineage>
        <taxon>Eukaryota</taxon>
        <taxon>Fungi</taxon>
        <taxon>Dikarya</taxon>
        <taxon>Ascomycota</taxon>
        <taxon>Pezizomycotina</taxon>
        <taxon>Eurotiomycetes</taxon>
        <taxon>Eurotiomycetidae</taxon>
        <taxon>Eurotiales</taxon>
        <taxon>Aspergillaceae</taxon>
        <taxon>Aspergillus</taxon>
        <taxon>Aspergillus subgen. Circumdati</taxon>
    </lineage>
</organism>
<sequence>MKYFKYAKSFNVFLSARTHGNRPSSLTVNSIGNPLDKESLRQVLQKATDRPALQGLKVWCSQPVVWRNDWNFQNLRYLAIKGLGCERGTLNLPSFPALLDLRTAFGRETALPSHKEFHVFVDLSRLPSLSALEIEGVIDEGLRDRLIFRGVTKSLRTKFMVDWILWDTWKCMNESLEEIRLRTSTESNRPATELNFPRLKTLELENSLGCLALFDIGLPVLSQINLNLGPGTFVTISHAIYRRRFQYYGSFRSPSTLCMMISFSIPIGQ</sequence>
<dbReference type="RefSeq" id="XP_033420937.1">
    <property type="nucleotide sequence ID" value="XM_033576273.1"/>
</dbReference>
<dbReference type="Proteomes" id="UP000324241">
    <property type="component" value="Unassembled WGS sequence"/>
</dbReference>
<comment type="caution">
    <text evidence="1">The sequence shown here is derived from an EMBL/GenBank/DDBJ whole genome shotgun (WGS) entry which is preliminary data.</text>
</comment>
<dbReference type="EMBL" id="QUQM01000009">
    <property type="protein sequence ID" value="KAA8641575.1"/>
    <property type="molecule type" value="Genomic_DNA"/>
</dbReference>
<reference evidence="1 2" key="1">
    <citation type="submission" date="2019-08" db="EMBL/GenBank/DDBJ databases">
        <title>The genome sequence of a newly discovered highly antifungal drug resistant Aspergillus species, Aspergillus tanneri NIH 1004.</title>
        <authorList>
            <person name="Mounaud S."/>
            <person name="Singh I."/>
            <person name="Joardar V."/>
            <person name="Pakala S."/>
            <person name="Pakala S."/>
            <person name="Venepally P."/>
            <person name="Chung J.K."/>
            <person name="Losada L."/>
            <person name="Nierman W.C."/>
        </authorList>
    </citation>
    <scope>NUCLEOTIDE SEQUENCE [LARGE SCALE GENOMIC DNA]</scope>
    <source>
        <strain evidence="1 2">NIH1004</strain>
    </source>
</reference>
<evidence type="ECO:0000313" key="1">
    <source>
        <dbReference type="EMBL" id="KAA8641575.1"/>
    </source>
</evidence>
<protein>
    <submittedName>
        <fullName evidence="1">Uncharacterized protein</fullName>
    </submittedName>
</protein>
<dbReference type="AlphaFoldDB" id="A0A5M9M3L1"/>
<evidence type="ECO:0000313" key="2">
    <source>
        <dbReference type="Proteomes" id="UP000324241"/>
    </source>
</evidence>
<accession>A0A5M9M3L1</accession>
<dbReference type="GeneID" id="54334412"/>